<dbReference type="EMBL" id="SRLH01000002">
    <property type="protein sequence ID" value="TGD59135.1"/>
    <property type="molecule type" value="Genomic_DNA"/>
</dbReference>
<keyword evidence="2" id="KW-1185">Reference proteome</keyword>
<evidence type="ECO:0008006" key="3">
    <source>
        <dbReference type="Google" id="ProtNLM"/>
    </source>
</evidence>
<sequence>MKRPLEKDLSLIKKILELSIDELIERDSDIFNHAEEVIDQLSGEEVIRLNRKLHETTINHRLAFYLEKYCYETELEDLIVDIEYNRYYENPKMLNTIEGRITARPDIIMHSRMDKTVPTQHFLVVEAKKELITEHDRNKIRGFISDDDYTYLFGLTISYCQDPNNVIATLFYYNGENIIEEDISRHK</sequence>
<protein>
    <recommendedName>
        <fullName evidence="3">Type I restriction enzyme R protein N-terminal domain-containing protein</fullName>
    </recommendedName>
</protein>
<proteinExistence type="predicted"/>
<dbReference type="RefSeq" id="WP_135525445.1">
    <property type="nucleotide sequence ID" value="NZ_SRLH01000002.1"/>
</dbReference>
<dbReference type="AlphaFoldDB" id="A0A4Z0L9I7"/>
<reference evidence="1 2" key="1">
    <citation type="submission" date="2019-04" db="EMBL/GenBank/DDBJ databases">
        <title>Flavobacterium sp. strain DS2-A Genome sequencing and assembly.</title>
        <authorList>
            <person name="Kim I."/>
        </authorList>
    </citation>
    <scope>NUCLEOTIDE SEQUENCE [LARGE SCALE GENOMIC DNA]</scope>
    <source>
        <strain evidence="1 2">DS2-A</strain>
    </source>
</reference>
<evidence type="ECO:0000313" key="2">
    <source>
        <dbReference type="Proteomes" id="UP000297407"/>
    </source>
</evidence>
<evidence type="ECO:0000313" key="1">
    <source>
        <dbReference type="EMBL" id="TGD59135.1"/>
    </source>
</evidence>
<dbReference type="OrthoDB" id="8907997at2"/>
<organism evidence="1 2">
    <name type="scientific">Flavobacterium humi</name>
    <dbReference type="NCBI Taxonomy" id="2562683"/>
    <lineage>
        <taxon>Bacteria</taxon>
        <taxon>Pseudomonadati</taxon>
        <taxon>Bacteroidota</taxon>
        <taxon>Flavobacteriia</taxon>
        <taxon>Flavobacteriales</taxon>
        <taxon>Flavobacteriaceae</taxon>
        <taxon>Flavobacterium</taxon>
    </lineage>
</organism>
<comment type="caution">
    <text evidence="1">The sequence shown here is derived from an EMBL/GenBank/DDBJ whole genome shotgun (WGS) entry which is preliminary data.</text>
</comment>
<name>A0A4Z0L9I7_9FLAO</name>
<accession>A0A4Z0L9I7</accession>
<dbReference type="Proteomes" id="UP000297407">
    <property type="component" value="Unassembled WGS sequence"/>
</dbReference>
<gene>
    <name evidence="1" type="ORF">E4635_04595</name>
</gene>